<evidence type="ECO:0000259" key="15">
    <source>
        <dbReference type="Pfam" id="PF01658"/>
    </source>
</evidence>
<evidence type="ECO:0000256" key="1">
    <source>
        <dbReference type="ARBA" id="ARBA00000113"/>
    </source>
</evidence>
<reference evidence="16 17" key="1">
    <citation type="journal article" date="2012" name="Nature">
        <title>Repeated polyploidization of Gossypium genomes and the evolution of spinnable cotton fibres.</title>
        <authorList>
            <person name="Paterson A.H."/>
            <person name="Wendel J.F."/>
            <person name="Gundlach H."/>
            <person name="Guo H."/>
            <person name="Jenkins J."/>
            <person name="Jin D."/>
            <person name="Llewellyn D."/>
            <person name="Showmaker K.C."/>
            <person name="Shu S."/>
            <person name="Udall J."/>
            <person name="Yoo M.J."/>
            <person name="Byers R."/>
            <person name="Chen W."/>
            <person name="Doron-Faigenboim A."/>
            <person name="Duke M.V."/>
            <person name="Gong L."/>
            <person name="Grimwood J."/>
            <person name="Grover C."/>
            <person name="Grupp K."/>
            <person name="Hu G."/>
            <person name="Lee T.H."/>
            <person name="Li J."/>
            <person name="Lin L."/>
            <person name="Liu T."/>
            <person name="Marler B.S."/>
            <person name="Page J.T."/>
            <person name="Roberts A.W."/>
            <person name="Romanel E."/>
            <person name="Sanders W.S."/>
            <person name="Szadkowski E."/>
            <person name="Tan X."/>
            <person name="Tang H."/>
            <person name="Xu C."/>
            <person name="Wang J."/>
            <person name="Wang Z."/>
            <person name="Zhang D."/>
            <person name="Zhang L."/>
            <person name="Ashrafi H."/>
            <person name="Bedon F."/>
            <person name="Bowers J.E."/>
            <person name="Brubaker C.L."/>
            <person name="Chee P.W."/>
            <person name="Das S."/>
            <person name="Gingle A.R."/>
            <person name="Haigler C.H."/>
            <person name="Harker D."/>
            <person name="Hoffmann L.V."/>
            <person name="Hovav R."/>
            <person name="Jones D.C."/>
            <person name="Lemke C."/>
            <person name="Mansoor S."/>
            <person name="ur Rahman M."/>
            <person name="Rainville L.N."/>
            <person name="Rambani A."/>
            <person name="Reddy U.K."/>
            <person name="Rong J.K."/>
            <person name="Saranga Y."/>
            <person name="Scheffler B.E."/>
            <person name="Scheffler J.A."/>
            <person name="Stelly D.M."/>
            <person name="Triplett B.A."/>
            <person name="Van Deynze A."/>
            <person name="Vaslin M.F."/>
            <person name="Waghmare V.N."/>
            <person name="Walford S.A."/>
            <person name="Wright R.J."/>
            <person name="Zaki E.A."/>
            <person name="Zhang T."/>
            <person name="Dennis E.S."/>
            <person name="Mayer K.F."/>
            <person name="Peterson D.G."/>
            <person name="Rokhsar D.S."/>
            <person name="Wang X."/>
            <person name="Schmutz J."/>
        </authorList>
    </citation>
    <scope>NUCLEOTIDE SEQUENCE [LARGE SCALE GENOMIC DNA]</scope>
</reference>
<evidence type="ECO:0000256" key="10">
    <source>
        <dbReference type="ARBA" id="ARBA00023027"/>
    </source>
</evidence>
<dbReference type="AlphaFoldDB" id="A0A0D2RGK7"/>
<dbReference type="EC" id="5.5.1.4" evidence="6"/>
<evidence type="ECO:0000313" key="16">
    <source>
        <dbReference type="EMBL" id="KJB18285.1"/>
    </source>
</evidence>
<dbReference type="Proteomes" id="UP000032304">
    <property type="component" value="Chromosome 3"/>
</dbReference>
<dbReference type="PIRSF" id="PIRSF015578">
    <property type="entry name" value="Myoinos-ppht_syn"/>
    <property type="match status" value="1"/>
</dbReference>
<keyword evidence="7" id="KW-0963">Cytoplasm</keyword>
<comment type="similarity">
    <text evidence="5">Belongs to the myo-inositol 1-phosphate synthase family.</text>
</comment>
<evidence type="ECO:0000256" key="13">
    <source>
        <dbReference type="ARBA" id="ARBA00023235"/>
    </source>
</evidence>
<keyword evidence="17" id="KW-1185">Reference proteome</keyword>
<evidence type="ECO:0000256" key="5">
    <source>
        <dbReference type="ARBA" id="ARBA00010813"/>
    </source>
</evidence>
<dbReference type="GO" id="GO:0005737">
    <property type="term" value="C:cytoplasm"/>
    <property type="evidence" value="ECO:0007669"/>
    <property type="project" value="UniProtKB-SubCell"/>
</dbReference>
<evidence type="ECO:0000256" key="9">
    <source>
        <dbReference type="ARBA" id="ARBA00022550"/>
    </source>
</evidence>
<feature type="domain" description="Myo-inositol-1-phosphate synthase GAPDH-like" evidence="15">
    <location>
        <begin position="310"/>
        <end position="423"/>
    </location>
</feature>
<evidence type="ECO:0000256" key="3">
    <source>
        <dbReference type="ARBA" id="ARBA00004496"/>
    </source>
</evidence>
<evidence type="ECO:0000256" key="2">
    <source>
        <dbReference type="ARBA" id="ARBA00001911"/>
    </source>
</evidence>
<comment type="catalytic activity">
    <reaction evidence="1">
        <text>D-glucose 6-phosphate = 1D-myo-inositol 3-phosphate</text>
        <dbReference type="Rhea" id="RHEA:10716"/>
        <dbReference type="ChEBI" id="CHEBI:58401"/>
        <dbReference type="ChEBI" id="CHEBI:61548"/>
        <dbReference type="EC" id="5.5.1.4"/>
    </reaction>
</comment>
<evidence type="ECO:0000256" key="4">
    <source>
        <dbReference type="ARBA" id="ARBA00005117"/>
    </source>
</evidence>
<dbReference type="SUPFAM" id="SSF55347">
    <property type="entry name" value="Glyceraldehyde-3-phosphate dehydrogenase-like, C-terminal domain"/>
    <property type="match status" value="1"/>
</dbReference>
<dbReference type="InterPro" id="IPR013021">
    <property type="entry name" value="Myo-inos-1-P_Synthase_GAPDH"/>
</dbReference>
<keyword evidence="14" id="KW-1208">Phospholipid metabolism</keyword>
<sequence>MFIENFKVESPNVKYTENEIQSVYNYETTELVHENKNGTYQWVVKPKTVKYEFKTDTHVPKLGVMLVGWGGNNGSTLTGGVIANKEGISWATKDKVQQANYFGSLTQASTIRIGSYNGEEIYAPFKSLLPMVNPNDIVFGGWDISDMNLADAMARAKVFDMDLQKQLRPYMESMVPLPGIYDPDFIAANQGERANNVIKGTKKEQVQQVIKDIKEFKEKNKVDKVVVLWTANTERYSNVIVGLNDTVESLMASLEKNESEISPSTLYAIACVLENVPFINGSPQNTFVPGLIDLAIQRNCLIGGDDFKSGQTKMKSVLVDFLVGAGIKPTSIVSYNHLGNNDGMNLSAPQTFRSKEISKSNVVDDMVSSNGILYEPGEHPDHVVVIKYVPYVGDSKRAMDEYTSEIFMGGKNTIVLHNTCEDSLLAAPIILDLVLLAELSTRIQFKADGEGKFHSFHPVATILSYLTKAPLVSPKHPFVFSCNSGLLKI</sequence>
<keyword evidence="12" id="KW-0594">Phospholipid biosynthesis</keyword>
<dbReference type="EMBL" id="CM001742">
    <property type="protein sequence ID" value="KJB18285.1"/>
    <property type="molecule type" value="Genomic_DNA"/>
</dbReference>
<dbReference type="Gramene" id="KJB18285">
    <property type="protein sequence ID" value="KJB18285"/>
    <property type="gene ID" value="B456_003G044700"/>
</dbReference>
<evidence type="ECO:0000256" key="6">
    <source>
        <dbReference type="ARBA" id="ARBA00012125"/>
    </source>
</evidence>
<dbReference type="PANTHER" id="PTHR11510">
    <property type="entry name" value="MYO-INOSITOL-1 PHOSPHATE SYNTHASE"/>
    <property type="match status" value="1"/>
</dbReference>
<protein>
    <recommendedName>
        <fullName evidence="6">inositol-3-phosphate synthase</fullName>
        <ecNumber evidence="6">5.5.1.4</ecNumber>
    </recommendedName>
</protein>
<dbReference type="Pfam" id="PF07994">
    <property type="entry name" value="NAD_binding_5"/>
    <property type="match status" value="1"/>
</dbReference>
<keyword evidence="13" id="KW-0413">Isomerase</keyword>
<evidence type="ECO:0000256" key="12">
    <source>
        <dbReference type="ARBA" id="ARBA00023209"/>
    </source>
</evidence>
<dbReference type="GO" id="GO:0008654">
    <property type="term" value="P:phospholipid biosynthetic process"/>
    <property type="evidence" value="ECO:0007669"/>
    <property type="project" value="UniProtKB-KW"/>
</dbReference>
<dbReference type="InterPro" id="IPR002587">
    <property type="entry name" value="Myo-inos-1-P_Synthase"/>
</dbReference>
<dbReference type="Pfam" id="PF01658">
    <property type="entry name" value="Inos-1-P_synth"/>
    <property type="match status" value="1"/>
</dbReference>
<dbReference type="Gene3D" id="3.40.50.720">
    <property type="entry name" value="NAD(P)-binding Rossmann-like Domain"/>
    <property type="match status" value="2"/>
</dbReference>
<evidence type="ECO:0000313" key="17">
    <source>
        <dbReference type="Proteomes" id="UP000032304"/>
    </source>
</evidence>
<evidence type="ECO:0000256" key="8">
    <source>
        <dbReference type="ARBA" id="ARBA00022516"/>
    </source>
</evidence>
<organism evidence="16 17">
    <name type="scientific">Gossypium raimondii</name>
    <name type="common">Peruvian cotton</name>
    <name type="synonym">Gossypium klotzschianum subsp. raimondii</name>
    <dbReference type="NCBI Taxonomy" id="29730"/>
    <lineage>
        <taxon>Eukaryota</taxon>
        <taxon>Viridiplantae</taxon>
        <taxon>Streptophyta</taxon>
        <taxon>Embryophyta</taxon>
        <taxon>Tracheophyta</taxon>
        <taxon>Spermatophyta</taxon>
        <taxon>Magnoliopsida</taxon>
        <taxon>eudicotyledons</taxon>
        <taxon>Gunneridae</taxon>
        <taxon>Pentapetalae</taxon>
        <taxon>rosids</taxon>
        <taxon>malvids</taxon>
        <taxon>Malvales</taxon>
        <taxon>Malvaceae</taxon>
        <taxon>Malvoideae</taxon>
        <taxon>Gossypium</taxon>
    </lineage>
</organism>
<keyword evidence="9" id="KW-0398">Inositol biosynthesis</keyword>
<dbReference type="UniPathway" id="UPA00823">
    <property type="reaction ID" value="UER00787"/>
</dbReference>
<name>A0A0D2RGK7_GOSRA</name>
<keyword evidence="11" id="KW-0443">Lipid metabolism</keyword>
<dbReference type="FunFam" id="3.40.50.720:FF:000069">
    <property type="entry name" value="Inositol-3-phosphate synthase 1"/>
    <property type="match status" value="1"/>
</dbReference>
<evidence type="ECO:0000256" key="7">
    <source>
        <dbReference type="ARBA" id="ARBA00022490"/>
    </source>
</evidence>
<comment type="subcellular location">
    <subcellularLocation>
        <location evidence="3">Cytoplasm</location>
    </subcellularLocation>
</comment>
<dbReference type="GO" id="GO:0004512">
    <property type="term" value="F:inositol-3-phosphate synthase activity"/>
    <property type="evidence" value="ECO:0007669"/>
    <property type="project" value="UniProtKB-EC"/>
</dbReference>
<dbReference type="GO" id="GO:0006021">
    <property type="term" value="P:inositol biosynthetic process"/>
    <property type="evidence" value="ECO:0007669"/>
    <property type="project" value="UniProtKB-UniPathway"/>
</dbReference>
<comment type="cofactor">
    <cofactor evidence="2">
        <name>NAD(+)</name>
        <dbReference type="ChEBI" id="CHEBI:57540"/>
    </cofactor>
</comment>
<evidence type="ECO:0000256" key="11">
    <source>
        <dbReference type="ARBA" id="ARBA00023098"/>
    </source>
</evidence>
<proteinExistence type="inferred from homology"/>
<dbReference type="SUPFAM" id="SSF51735">
    <property type="entry name" value="NAD(P)-binding Rossmann-fold domains"/>
    <property type="match status" value="1"/>
</dbReference>
<gene>
    <name evidence="16" type="ORF">B456_003G044700</name>
</gene>
<evidence type="ECO:0000256" key="14">
    <source>
        <dbReference type="ARBA" id="ARBA00023264"/>
    </source>
</evidence>
<comment type="pathway">
    <text evidence="4">Polyol metabolism; myo-inositol biosynthesis; myo-inositol from D-glucose 6-phosphate: step 1/2.</text>
</comment>
<keyword evidence="8" id="KW-0444">Lipid biosynthesis</keyword>
<dbReference type="InterPro" id="IPR036291">
    <property type="entry name" value="NAD(P)-bd_dom_sf"/>
</dbReference>
<keyword evidence="10" id="KW-0520">NAD</keyword>
<accession>A0A0D2RGK7</accession>